<dbReference type="eggNOG" id="COG1595">
    <property type="taxonomic scope" value="Bacteria"/>
</dbReference>
<sequence length="172" mass="19409">MVQLRHGQPEALRALYDEFGGVTYRLCLRMLASPEDAEETLQDTFLRLEAQAGRYDPARGSVQTFVLTIAHHLCLERLRTRRARPQAQPQAAQPEDPAFDLPAPPAPRDPLDRALVEAALRTLPDTDRLLLEEMFFGGYTHAELTARTGLPLGTVKSRLRRALVKLRERMTP</sequence>
<keyword evidence="3" id="KW-0731">Sigma factor</keyword>
<evidence type="ECO:0000259" key="8">
    <source>
        <dbReference type="Pfam" id="PF04545"/>
    </source>
</evidence>
<dbReference type="InterPro" id="IPR007630">
    <property type="entry name" value="RNA_pol_sigma70_r4"/>
</dbReference>
<dbReference type="AlphaFoldDB" id="H8GXJ2"/>
<reference evidence="9 10" key="1">
    <citation type="journal article" date="2012" name="PLoS ONE">
        <title>Genome sequence and transcriptome analysis of the radioresistant bacterium Deinococcus gobiensis: insights into the extreme environmental adaptations.</title>
        <authorList>
            <person name="Yuan M."/>
            <person name="Chen M."/>
            <person name="Zhang W."/>
            <person name="Lu W."/>
            <person name="Wang J."/>
            <person name="Yang M."/>
            <person name="Zhao P."/>
            <person name="Tang R."/>
            <person name="Li X."/>
            <person name="Hao Y."/>
            <person name="Zhou Z."/>
            <person name="Zhan Y."/>
            <person name="Yu H."/>
            <person name="Teng C."/>
            <person name="Yan Y."/>
            <person name="Ping S."/>
            <person name="Wang Y."/>
            <person name="Lin M."/>
        </authorList>
    </citation>
    <scope>NUCLEOTIDE SEQUENCE [LARGE SCALE GENOMIC DNA]</scope>
    <source>
        <strain evidence="9 10">I-0</strain>
    </source>
</reference>
<keyword evidence="2" id="KW-0805">Transcription regulation</keyword>
<protein>
    <submittedName>
        <fullName evidence="9">RNA polymerase sigma factor</fullName>
    </submittedName>
</protein>
<organism evidence="9 10">
    <name type="scientific">Deinococcus gobiensis (strain DSM 21396 / JCM 16679 / CGMCC 1.7299 / I-0)</name>
    <dbReference type="NCBI Taxonomy" id="745776"/>
    <lineage>
        <taxon>Bacteria</taxon>
        <taxon>Thermotogati</taxon>
        <taxon>Deinococcota</taxon>
        <taxon>Deinococci</taxon>
        <taxon>Deinococcales</taxon>
        <taxon>Deinococcaceae</taxon>
        <taxon>Deinococcus</taxon>
    </lineage>
</organism>
<proteinExistence type="inferred from homology"/>
<keyword evidence="4" id="KW-0238">DNA-binding</keyword>
<dbReference type="HOGENOM" id="CLU_047691_9_3_0"/>
<dbReference type="PATRIC" id="fig|745776.4.peg.742"/>
<gene>
    <name evidence="9" type="primary">sig4</name>
    <name evidence="9" type="ordered locus">DGo_CA0725</name>
</gene>
<dbReference type="Proteomes" id="UP000007575">
    <property type="component" value="Chromosome"/>
</dbReference>
<dbReference type="SUPFAM" id="SSF88946">
    <property type="entry name" value="Sigma2 domain of RNA polymerase sigma factors"/>
    <property type="match status" value="1"/>
</dbReference>
<dbReference type="PANTHER" id="PTHR43133:SF62">
    <property type="entry name" value="RNA POLYMERASE SIGMA FACTOR SIGZ"/>
    <property type="match status" value="1"/>
</dbReference>
<dbReference type="EMBL" id="CP002191">
    <property type="protein sequence ID" value="AFD24652.1"/>
    <property type="molecule type" value="Genomic_DNA"/>
</dbReference>
<accession>H8GXJ2</accession>
<feature type="domain" description="RNA polymerase sigma-70 region 2" evidence="7">
    <location>
        <begin position="15"/>
        <end position="82"/>
    </location>
</feature>
<dbReference type="InterPro" id="IPR014284">
    <property type="entry name" value="RNA_pol_sigma-70_dom"/>
</dbReference>
<dbReference type="InterPro" id="IPR039425">
    <property type="entry name" value="RNA_pol_sigma-70-like"/>
</dbReference>
<dbReference type="KEGG" id="dgo:DGo_CA0725"/>
<feature type="compositionally biased region" description="Low complexity" evidence="6">
    <location>
        <begin position="85"/>
        <end position="101"/>
    </location>
</feature>
<evidence type="ECO:0000256" key="3">
    <source>
        <dbReference type="ARBA" id="ARBA00023082"/>
    </source>
</evidence>
<dbReference type="Pfam" id="PF04542">
    <property type="entry name" value="Sigma70_r2"/>
    <property type="match status" value="1"/>
</dbReference>
<dbReference type="Gene3D" id="1.10.1740.10">
    <property type="match status" value="1"/>
</dbReference>
<evidence type="ECO:0000259" key="7">
    <source>
        <dbReference type="Pfam" id="PF04542"/>
    </source>
</evidence>
<dbReference type="OrthoDB" id="3472490at2"/>
<name>H8GXJ2_DEIGI</name>
<dbReference type="Gene3D" id="1.10.10.10">
    <property type="entry name" value="Winged helix-like DNA-binding domain superfamily/Winged helix DNA-binding domain"/>
    <property type="match status" value="1"/>
</dbReference>
<keyword evidence="10" id="KW-1185">Reference proteome</keyword>
<evidence type="ECO:0000313" key="10">
    <source>
        <dbReference type="Proteomes" id="UP000007575"/>
    </source>
</evidence>
<feature type="region of interest" description="Disordered" evidence="6">
    <location>
        <begin position="82"/>
        <end position="107"/>
    </location>
</feature>
<dbReference type="GO" id="GO:0016987">
    <property type="term" value="F:sigma factor activity"/>
    <property type="evidence" value="ECO:0007669"/>
    <property type="project" value="UniProtKB-KW"/>
</dbReference>
<feature type="domain" description="RNA polymerase sigma-70 region 4" evidence="8">
    <location>
        <begin position="119"/>
        <end position="168"/>
    </location>
</feature>
<dbReference type="STRING" id="745776.DGo_CA0725"/>
<evidence type="ECO:0000256" key="1">
    <source>
        <dbReference type="ARBA" id="ARBA00010641"/>
    </source>
</evidence>
<dbReference type="PANTHER" id="PTHR43133">
    <property type="entry name" value="RNA POLYMERASE ECF-TYPE SIGMA FACTO"/>
    <property type="match status" value="1"/>
</dbReference>
<evidence type="ECO:0000313" key="9">
    <source>
        <dbReference type="EMBL" id="AFD24652.1"/>
    </source>
</evidence>
<dbReference type="CDD" id="cd06171">
    <property type="entry name" value="Sigma70_r4"/>
    <property type="match status" value="1"/>
</dbReference>
<evidence type="ECO:0000256" key="2">
    <source>
        <dbReference type="ARBA" id="ARBA00023015"/>
    </source>
</evidence>
<dbReference type="GO" id="GO:0003677">
    <property type="term" value="F:DNA binding"/>
    <property type="evidence" value="ECO:0007669"/>
    <property type="project" value="UniProtKB-KW"/>
</dbReference>
<evidence type="ECO:0000256" key="4">
    <source>
        <dbReference type="ARBA" id="ARBA00023125"/>
    </source>
</evidence>
<dbReference type="InterPro" id="IPR036388">
    <property type="entry name" value="WH-like_DNA-bd_sf"/>
</dbReference>
<dbReference type="NCBIfam" id="TIGR02937">
    <property type="entry name" value="sigma70-ECF"/>
    <property type="match status" value="1"/>
</dbReference>
<dbReference type="SUPFAM" id="SSF88659">
    <property type="entry name" value="Sigma3 and sigma4 domains of RNA polymerase sigma factors"/>
    <property type="match status" value="1"/>
</dbReference>
<evidence type="ECO:0000256" key="5">
    <source>
        <dbReference type="ARBA" id="ARBA00023163"/>
    </source>
</evidence>
<dbReference type="InterPro" id="IPR013324">
    <property type="entry name" value="RNA_pol_sigma_r3/r4-like"/>
</dbReference>
<keyword evidence="5" id="KW-0804">Transcription</keyword>
<dbReference type="InterPro" id="IPR007627">
    <property type="entry name" value="RNA_pol_sigma70_r2"/>
</dbReference>
<comment type="similarity">
    <text evidence="1">Belongs to the sigma-70 factor family. ECF subfamily.</text>
</comment>
<dbReference type="InterPro" id="IPR013325">
    <property type="entry name" value="RNA_pol_sigma_r2"/>
</dbReference>
<dbReference type="GO" id="GO:0006352">
    <property type="term" value="P:DNA-templated transcription initiation"/>
    <property type="evidence" value="ECO:0007669"/>
    <property type="project" value="InterPro"/>
</dbReference>
<dbReference type="Pfam" id="PF04545">
    <property type="entry name" value="Sigma70_r4"/>
    <property type="match status" value="1"/>
</dbReference>
<evidence type="ECO:0000256" key="6">
    <source>
        <dbReference type="SAM" id="MobiDB-lite"/>
    </source>
</evidence>